<dbReference type="PANTHER" id="PTHR38440">
    <property type="entry name" value="UPF0398 PROTEIN YPSA"/>
    <property type="match status" value="1"/>
</dbReference>
<reference evidence="1 2" key="1">
    <citation type="journal article" date="2015" name="Genome Announc.">
        <title>Expanding the biotechnology potential of lactobacilli through comparative genomics of 213 strains and associated genera.</title>
        <authorList>
            <person name="Sun Z."/>
            <person name="Harris H.M."/>
            <person name="McCann A."/>
            <person name="Guo C."/>
            <person name="Argimon S."/>
            <person name="Zhang W."/>
            <person name="Yang X."/>
            <person name="Jeffery I.B."/>
            <person name="Cooney J.C."/>
            <person name="Kagawa T.F."/>
            <person name="Liu W."/>
            <person name="Song Y."/>
            <person name="Salvetti E."/>
            <person name="Wrobel A."/>
            <person name="Rasinkangas P."/>
            <person name="Parkhill J."/>
            <person name="Rea M.C."/>
            <person name="O'Sullivan O."/>
            <person name="Ritari J."/>
            <person name="Douillard F.P."/>
            <person name="Paul Ross R."/>
            <person name="Yang R."/>
            <person name="Briner A.E."/>
            <person name="Felis G.E."/>
            <person name="de Vos W.M."/>
            <person name="Barrangou R."/>
            <person name="Klaenhammer T.R."/>
            <person name="Caufield P.W."/>
            <person name="Cui Y."/>
            <person name="Zhang H."/>
            <person name="O'Toole P.W."/>
        </authorList>
    </citation>
    <scope>NUCLEOTIDE SEQUENCE [LARGE SCALE GENOMIC DNA]</scope>
    <source>
        <strain evidence="1 2">DSM 20515</strain>
    </source>
</reference>
<dbReference type="PATRIC" id="fig|1423733.4.peg.579"/>
<name>A0A0R2BEM2_SECCO</name>
<sequence>MAQRLWITGYRSYELGLFSETEPKYQVINYALTKVITQAVEDGTTWVITGGQLGIEQMAAKAAVNLKADYPELNVALMTPFSHFGNQWKPENQEKLADLKTQVDFQAAVSEQDYTSPQQLRNYQSFMLTHTDGALLVYDVDNEGKSRYDYDAIMHWQESHTYPLQQVDFDQLQEYAYEFQENSKKGFNLD</sequence>
<dbReference type="STRING" id="33960.TY91_07920"/>
<comment type="caution">
    <text evidence="1">The sequence shown here is derived from an EMBL/GenBank/DDBJ whole genome shotgun (WGS) entry which is preliminary data.</text>
</comment>
<dbReference type="Pfam" id="PF06908">
    <property type="entry name" value="YpsA"/>
    <property type="match status" value="1"/>
</dbReference>
<dbReference type="EMBL" id="AYYR01000013">
    <property type="protein sequence ID" value="KRM77312.1"/>
    <property type="molecule type" value="Genomic_DNA"/>
</dbReference>
<dbReference type="RefSeq" id="WP_054758491.1">
    <property type="nucleotide sequence ID" value="NZ_AYYR01000013.1"/>
</dbReference>
<dbReference type="SUPFAM" id="SSF102405">
    <property type="entry name" value="MCP/YpsA-like"/>
    <property type="match status" value="1"/>
</dbReference>
<dbReference type="Gene3D" id="3.40.50.450">
    <property type="match status" value="1"/>
</dbReference>
<dbReference type="InterPro" id="IPR010697">
    <property type="entry name" value="YspA"/>
</dbReference>
<evidence type="ECO:0000313" key="1">
    <source>
        <dbReference type="EMBL" id="KRM77312.1"/>
    </source>
</evidence>
<dbReference type="Proteomes" id="UP000051845">
    <property type="component" value="Unassembled WGS sequence"/>
</dbReference>
<evidence type="ECO:0000313" key="2">
    <source>
        <dbReference type="Proteomes" id="UP000051845"/>
    </source>
</evidence>
<dbReference type="PIRSF" id="PIRSF021290">
    <property type="entry name" value="DUF1273"/>
    <property type="match status" value="1"/>
</dbReference>
<protein>
    <submittedName>
        <fullName evidence="1">Uncharacterized protein</fullName>
    </submittedName>
</protein>
<accession>A0A0R2BEM2</accession>
<dbReference type="NCBIfam" id="NF010181">
    <property type="entry name" value="PRK13660.1"/>
    <property type="match status" value="1"/>
</dbReference>
<proteinExistence type="predicted"/>
<organism evidence="1 2">
    <name type="scientific">Secundilactobacillus collinoides DSM 20515 = JCM 1123</name>
    <dbReference type="NCBI Taxonomy" id="1423733"/>
    <lineage>
        <taxon>Bacteria</taxon>
        <taxon>Bacillati</taxon>
        <taxon>Bacillota</taxon>
        <taxon>Bacilli</taxon>
        <taxon>Lactobacillales</taxon>
        <taxon>Lactobacillaceae</taxon>
        <taxon>Secundilactobacillus</taxon>
    </lineage>
</organism>
<dbReference type="AlphaFoldDB" id="A0A0R2BEM2"/>
<dbReference type="PANTHER" id="PTHR38440:SF1">
    <property type="entry name" value="UPF0398 PROTEIN SPR0331"/>
    <property type="match status" value="1"/>
</dbReference>
<gene>
    <name evidence="1" type="ORF">FC82_GL000557</name>
</gene>